<proteinExistence type="predicted"/>
<accession>A0ABT7HC82</accession>
<dbReference type="EMBL" id="JASSQD010000001">
    <property type="protein sequence ID" value="MDK9557993.1"/>
    <property type="molecule type" value="Genomic_DNA"/>
</dbReference>
<dbReference type="InterPro" id="IPR028087">
    <property type="entry name" value="Tad_N"/>
</dbReference>
<comment type="caution">
    <text evidence="4">The sequence shown here is derived from an EMBL/GenBank/DDBJ whole genome shotgun (WGS) entry which is preliminary data.</text>
</comment>
<feature type="domain" description="Putative Flp pilus-assembly TadG-like N-terminal" evidence="3">
    <location>
        <begin position="16"/>
        <end position="61"/>
    </location>
</feature>
<keyword evidence="2" id="KW-0472">Membrane</keyword>
<sequence>MQGINWTKPVCRKQQGAILPLFAISLLAILGMAGLALDMSHAHLQKTRLQNSLDAAALSAAKVLDQTGNTLVAETAGRDTFAGNAGQPGNTALGNALAAGPLTLTVEFSSTLNPFIPATLPARYVRVRAEGFDVDNWFAPLFGFNSTDIPGTAVAGPSPTLGNVCNVAPMMVCGTSPDTAAPGTTYGYSRGDVEMLKIGAGDASSVGNGNFYLVRLDGDAGGADVRESAAGKYDSCLSTGEAIETEPGNTVGPFAQGINTRVGVYNGPVSAEDYPPDWFSDHTSYTETDYESGVAPGYDLDWYLGQMAGVDPALPPSGVPGRRILTLPVGDCDGLASGQSSVDLLGFACFYMITRMEQTGQAVFFGQFKDDCGGSGIPGPDPVTGPGPHIIQLYKDPDTRDS</sequence>
<keyword evidence="2" id="KW-1133">Transmembrane helix</keyword>
<evidence type="ECO:0000256" key="1">
    <source>
        <dbReference type="SAM" id="MobiDB-lite"/>
    </source>
</evidence>
<organism evidence="4 5">
    <name type="scientific">Marinobacter albus</name>
    <dbReference type="NCBI Taxonomy" id="3030833"/>
    <lineage>
        <taxon>Bacteria</taxon>
        <taxon>Pseudomonadati</taxon>
        <taxon>Pseudomonadota</taxon>
        <taxon>Gammaproteobacteria</taxon>
        <taxon>Pseudomonadales</taxon>
        <taxon>Marinobacteraceae</taxon>
        <taxon>Marinobacter</taxon>
    </lineage>
</organism>
<evidence type="ECO:0000256" key="2">
    <source>
        <dbReference type="SAM" id="Phobius"/>
    </source>
</evidence>
<feature type="transmembrane region" description="Helical" evidence="2">
    <location>
        <begin position="17"/>
        <end position="37"/>
    </location>
</feature>
<dbReference type="Pfam" id="PF13400">
    <property type="entry name" value="Tad"/>
    <property type="match status" value="1"/>
</dbReference>
<keyword evidence="2" id="KW-0812">Transmembrane</keyword>
<evidence type="ECO:0000313" key="4">
    <source>
        <dbReference type="EMBL" id="MDK9557993.1"/>
    </source>
</evidence>
<feature type="region of interest" description="Disordered" evidence="1">
    <location>
        <begin position="375"/>
        <end position="402"/>
    </location>
</feature>
<reference evidence="4 5" key="1">
    <citation type="submission" date="2023-05" db="EMBL/GenBank/DDBJ databases">
        <title>Marinobacter albus sp. nov., a marine bacterium isolated from sand in a coastal intertidal zone of huludao.</title>
        <authorList>
            <person name="Deng T."/>
        </authorList>
    </citation>
    <scope>NUCLEOTIDE SEQUENCE [LARGE SCALE GENOMIC DNA]</scope>
    <source>
        <strain evidence="4 5">M216</strain>
    </source>
</reference>
<evidence type="ECO:0000259" key="3">
    <source>
        <dbReference type="Pfam" id="PF13400"/>
    </source>
</evidence>
<gene>
    <name evidence="4" type="ORF">QQF73_10195</name>
</gene>
<name>A0ABT7HC82_9GAMM</name>
<protein>
    <submittedName>
        <fullName evidence="4">Tad domain-containing protein</fullName>
    </submittedName>
</protein>
<keyword evidence="5" id="KW-1185">Reference proteome</keyword>
<dbReference type="Proteomes" id="UP001223547">
    <property type="component" value="Unassembled WGS sequence"/>
</dbReference>
<dbReference type="RefSeq" id="WP_219865581.1">
    <property type="nucleotide sequence ID" value="NZ_JASSQD010000001.1"/>
</dbReference>
<evidence type="ECO:0000313" key="5">
    <source>
        <dbReference type="Proteomes" id="UP001223547"/>
    </source>
</evidence>